<dbReference type="Proteomes" id="UP000292345">
    <property type="component" value="Unassembled WGS sequence"/>
</dbReference>
<protein>
    <recommendedName>
        <fullName evidence="3">BNR repeat-containing family member</fullName>
    </recommendedName>
</protein>
<evidence type="ECO:0000313" key="1">
    <source>
        <dbReference type="EMBL" id="RZM76447.1"/>
    </source>
</evidence>
<organism evidence="1 2">
    <name type="scientific">Pseudoalteromonas rubra</name>
    <dbReference type="NCBI Taxonomy" id="43658"/>
    <lineage>
        <taxon>Bacteria</taxon>
        <taxon>Pseudomonadati</taxon>
        <taxon>Pseudomonadota</taxon>
        <taxon>Gammaproteobacteria</taxon>
        <taxon>Alteromonadales</taxon>
        <taxon>Pseudoalteromonadaceae</taxon>
        <taxon>Pseudoalteromonas</taxon>
    </lineage>
</organism>
<proteinExistence type="predicted"/>
<name>A0A4Q7E3Q0_9GAMM</name>
<dbReference type="EMBL" id="PPUZ01000049">
    <property type="protein sequence ID" value="RZM76447.1"/>
    <property type="molecule type" value="Genomic_DNA"/>
</dbReference>
<dbReference type="Pfam" id="PF15892">
    <property type="entry name" value="BNR_4"/>
    <property type="match status" value="1"/>
</dbReference>
<dbReference type="AlphaFoldDB" id="A0A4Q7E3Q0"/>
<evidence type="ECO:0008006" key="3">
    <source>
        <dbReference type="Google" id="ProtNLM"/>
    </source>
</evidence>
<sequence>MLPFSQPVPFSSGLQKRNNNNMIKKELSTFILLAGALGSVPGHTSEIESHQSEIVSAIPVDNSNQAGWWSPMARHNGATYFAYNYQDNNNTGQHKVYVTRLDSNGNSTTTSLKEVNFSEWVHKDDFGHDQPSIAVDGNGRVHVWADMHADADGWHYFRSQPVGNDSTMELLRNNELTDSTPNTTGAFTYPIAATAPNGDIYLIVRNQPGRHNTPTPDYKGVGELYHWENTISKWRLAGTFAEKDNAVVYPDDIAVDKDGNVHILWEWAYSHPRANRHYGSYLQYRPSEDAFFTAAGTRLTSPATTTTPGVVFQGVPPSRSFNSNDNGIQTAKLAVYGAENKVSIAYRFYNDNKYQLYRKRWNGAWTQRETLESRPTIAALGHTHNGQRARVYYTLDGNTPNQNRLQVIERYTNTPWQKYVLSSKNIERIHALELNSQEDLLYGVEICSGTTQKSDSSGHCSHSNGAKLSILKVGSTL</sequence>
<comment type="caution">
    <text evidence="1">The sequence shown here is derived from an EMBL/GenBank/DDBJ whole genome shotgun (WGS) entry which is preliminary data.</text>
</comment>
<reference evidence="1 2" key="1">
    <citation type="submission" date="2018-01" db="EMBL/GenBank/DDBJ databases">
        <title>Co-occurrence of chitin degradation, pigmentation and bioactivity in marine Pseudoalteromonas.</title>
        <authorList>
            <person name="Paulsen S."/>
            <person name="Gram L."/>
            <person name="Machado H."/>
        </authorList>
    </citation>
    <scope>NUCLEOTIDE SEQUENCE [LARGE SCALE GENOMIC DNA]</scope>
    <source>
        <strain evidence="1 2">S1946</strain>
    </source>
</reference>
<accession>A0A4Q7E3Q0</accession>
<gene>
    <name evidence="1" type="ORF">C3B51_17940</name>
</gene>
<evidence type="ECO:0000313" key="2">
    <source>
        <dbReference type="Proteomes" id="UP000292345"/>
    </source>
</evidence>